<evidence type="ECO:0000313" key="2">
    <source>
        <dbReference type="EMBL" id="GBP97173.1"/>
    </source>
</evidence>
<accession>A0A4C2ACT6</accession>
<evidence type="ECO:0000256" key="1">
    <source>
        <dbReference type="SAM" id="MobiDB-lite"/>
    </source>
</evidence>
<organism evidence="2 3">
    <name type="scientific">Eumeta variegata</name>
    <name type="common">Bagworm moth</name>
    <name type="synonym">Eumeta japonica</name>
    <dbReference type="NCBI Taxonomy" id="151549"/>
    <lineage>
        <taxon>Eukaryota</taxon>
        <taxon>Metazoa</taxon>
        <taxon>Ecdysozoa</taxon>
        <taxon>Arthropoda</taxon>
        <taxon>Hexapoda</taxon>
        <taxon>Insecta</taxon>
        <taxon>Pterygota</taxon>
        <taxon>Neoptera</taxon>
        <taxon>Endopterygota</taxon>
        <taxon>Lepidoptera</taxon>
        <taxon>Glossata</taxon>
        <taxon>Ditrysia</taxon>
        <taxon>Tineoidea</taxon>
        <taxon>Psychidae</taxon>
        <taxon>Oiketicinae</taxon>
        <taxon>Eumeta</taxon>
    </lineage>
</organism>
<evidence type="ECO:0000313" key="3">
    <source>
        <dbReference type="Proteomes" id="UP000299102"/>
    </source>
</evidence>
<dbReference type="EMBL" id="BGZK01002886">
    <property type="protein sequence ID" value="GBP97173.1"/>
    <property type="molecule type" value="Genomic_DNA"/>
</dbReference>
<sequence length="127" mass="14010">MRHLEHVIRDTGEGQRGQRWGPTASQYPVRTASASAVGSRRDVNELEFCPVIGFRDDAVRPPLSAARALCYGQDQIAETGQRTESIIRVRQSSRVAAWLAGAALSRWRGTSAGRRRVLPQALQLSVK</sequence>
<name>A0A4C2ACT6_EUMVA</name>
<feature type="compositionally biased region" description="Polar residues" evidence="1">
    <location>
        <begin position="23"/>
        <end position="34"/>
    </location>
</feature>
<proteinExistence type="predicted"/>
<keyword evidence="3" id="KW-1185">Reference proteome</keyword>
<protein>
    <submittedName>
        <fullName evidence="2">Uncharacterized protein</fullName>
    </submittedName>
</protein>
<gene>
    <name evidence="2" type="ORF">EVAR_71348_1</name>
</gene>
<feature type="compositionally biased region" description="Basic and acidic residues" evidence="1">
    <location>
        <begin position="1"/>
        <end position="13"/>
    </location>
</feature>
<feature type="region of interest" description="Disordered" evidence="1">
    <location>
        <begin position="1"/>
        <end position="34"/>
    </location>
</feature>
<dbReference type="Proteomes" id="UP000299102">
    <property type="component" value="Unassembled WGS sequence"/>
</dbReference>
<comment type="caution">
    <text evidence="2">The sequence shown here is derived from an EMBL/GenBank/DDBJ whole genome shotgun (WGS) entry which is preliminary data.</text>
</comment>
<dbReference type="AlphaFoldDB" id="A0A4C2ACT6"/>
<reference evidence="2 3" key="1">
    <citation type="journal article" date="2019" name="Commun. Biol.">
        <title>The bagworm genome reveals a unique fibroin gene that provides high tensile strength.</title>
        <authorList>
            <person name="Kono N."/>
            <person name="Nakamura H."/>
            <person name="Ohtoshi R."/>
            <person name="Tomita M."/>
            <person name="Numata K."/>
            <person name="Arakawa K."/>
        </authorList>
    </citation>
    <scope>NUCLEOTIDE SEQUENCE [LARGE SCALE GENOMIC DNA]</scope>
</reference>